<feature type="domain" description="ABC1 atypical kinase-like" evidence="6">
    <location>
        <begin position="319"/>
        <end position="560"/>
    </location>
</feature>
<keyword evidence="3" id="KW-0547">Nucleotide-binding</keyword>
<dbReference type="GO" id="GO:0016740">
    <property type="term" value="F:transferase activity"/>
    <property type="evidence" value="ECO:0007669"/>
    <property type="project" value="UniProtKB-KW"/>
</dbReference>
<name>A0A427YRL7_9TREE</name>
<proteinExistence type="inferred from homology"/>
<evidence type="ECO:0000256" key="3">
    <source>
        <dbReference type="ARBA" id="ARBA00022741"/>
    </source>
</evidence>
<dbReference type="EMBL" id="RSCD01000003">
    <property type="protein sequence ID" value="RSH93705.1"/>
    <property type="molecule type" value="Genomic_DNA"/>
</dbReference>
<feature type="region of interest" description="Disordered" evidence="5">
    <location>
        <begin position="22"/>
        <end position="162"/>
    </location>
</feature>
<dbReference type="STRING" id="1890683.A0A427YRL7"/>
<keyword evidence="4" id="KW-0067">ATP-binding</keyword>
<dbReference type="PANTHER" id="PTHR43851:SF3">
    <property type="entry name" value="COENZYME Q8"/>
    <property type="match status" value="1"/>
</dbReference>
<dbReference type="SUPFAM" id="SSF56112">
    <property type="entry name" value="Protein kinase-like (PK-like)"/>
    <property type="match status" value="1"/>
</dbReference>
<comment type="caution">
    <text evidence="7">The sequence shown here is derived from an EMBL/GenBank/DDBJ whole genome shotgun (WGS) entry which is preliminary data.</text>
</comment>
<accession>A0A427YRL7</accession>
<dbReference type="AlphaFoldDB" id="A0A427YRL7"/>
<reference evidence="7 8" key="1">
    <citation type="submission" date="2018-11" db="EMBL/GenBank/DDBJ databases">
        <title>Genome sequence of Saitozyma podzolica DSM 27192.</title>
        <authorList>
            <person name="Aliyu H."/>
            <person name="Gorte O."/>
            <person name="Ochsenreither K."/>
        </authorList>
    </citation>
    <scope>NUCLEOTIDE SEQUENCE [LARGE SCALE GENOMIC DNA]</scope>
    <source>
        <strain evidence="7 8">DSM 27192</strain>
    </source>
</reference>
<evidence type="ECO:0000256" key="4">
    <source>
        <dbReference type="ARBA" id="ARBA00022840"/>
    </source>
</evidence>
<dbReference type="OrthoDB" id="201153at2759"/>
<organism evidence="7 8">
    <name type="scientific">Saitozyma podzolica</name>
    <dbReference type="NCBI Taxonomy" id="1890683"/>
    <lineage>
        <taxon>Eukaryota</taxon>
        <taxon>Fungi</taxon>
        <taxon>Dikarya</taxon>
        <taxon>Basidiomycota</taxon>
        <taxon>Agaricomycotina</taxon>
        <taxon>Tremellomycetes</taxon>
        <taxon>Tremellales</taxon>
        <taxon>Trimorphomycetaceae</taxon>
        <taxon>Saitozyma</taxon>
    </lineage>
</organism>
<evidence type="ECO:0000313" key="8">
    <source>
        <dbReference type="Proteomes" id="UP000279259"/>
    </source>
</evidence>
<comment type="similarity">
    <text evidence="1">Belongs to the protein kinase superfamily. ADCK protein kinase family.</text>
</comment>
<dbReference type="InterPro" id="IPR034646">
    <property type="entry name" value="ADCK3_dom"/>
</dbReference>
<evidence type="ECO:0000259" key="6">
    <source>
        <dbReference type="Pfam" id="PF03109"/>
    </source>
</evidence>
<sequence length="677" mass="73586">MSAAIRVLTRAAAIQLEEVAARSARPSAAIKGKARALGEPIGSADPAVVDAQEEETVSSDHLGPRPPTATASKTPLLKLTWVPASPETHRERLTTSADFSDQRYDRSKTPATSSSSVQAPLAPPSDTTSSGPVHATAAPAHEISTDRDPMAGPSSSTIVYPKLGPAPEAERLADAAQSLDATRPAATSETPSIEPIANGTPDQDVEPTVVPGADSSISSQDEETPVMLRAATVPSSRLGRLFHYGSLAASLGWGAASESIRRTTGGGSQGSVFMSDANVRRLVASLTRMRGAALKLGQFMSIQDNQMLPPEIEKVLQQVQAHANYMPDWQMEKVMSQELGSNWQSLFTEFERTPIASASIGQVHRATLASDGSPVAVKIQFPGIANSISSDLSYLTPLLRSSAVLPKGLYLQNTIAVMRRELADECDYKREADAGQRFRDYLEGDEFFDVPKVFPEATTDKILTTEWIAGKPLSKMTGMSQETRDKIGTNVLRLCLLELFHFRFMQTDPNWANFLYDPVRDRLGLIDFGASREYTKEFMDGWFRLLSASLRGDREVMREASEEIGYLTGEENDMMLQAHLDSMALVASPFAHLGPYDFSSQTITESVRALIPVMLQHRLTPPPPETYSLNRKLSGAFLMCARLGAKVDCGKLWEEYVAGYEVDPQNMETAQPMAASA</sequence>
<dbReference type="PANTHER" id="PTHR43851">
    <property type="match status" value="1"/>
</dbReference>
<dbReference type="GO" id="GO:0006744">
    <property type="term" value="P:ubiquinone biosynthetic process"/>
    <property type="evidence" value="ECO:0007669"/>
    <property type="project" value="TreeGrafter"/>
</dbReference>
<protein>
    <recommendedName>
        <fullName evidence="6">ABC1 atypical kinase-like domain-containing protein</fullName>
    </recommendedName>
</protein>
<evidence type="ECO:0000256" key="5">
    <source>
        <dbReference type="SAM" id="MobiDB-lite"/>
    </source>
</evidence>
<gene>
    <name evidence="7" type="ORF">EHS25_006352</name>
</gene>
<keyword evidence="8" id="KW-1185">Reference proteome</keyword>
<feature type="region of interest" description="Disordered" evidence="5">
    <location>
        <begin position="178"/>
        <end position="225"/>
    </location>
</feature>
<keyword evidence="2" id="KW-0808">Transferase</keyword>
<dbReference type="Pfam" id="PF03109">
    <property type="entry name" value="ABC1"/>
    <property type="match status" value="1"/>
</dbReference>
<dbReference type="Proteomes" id="UP000279259">
    <property type="component" value="Unassembled WGS sequence"/>
</dbReference>
<dbReference type="InterPro" id="IPR011009">
    <property type="entry name" value="Kinase-like_dom_sf"/>
</dbReference>
<dbReference type="InterPro" id="IPR004147">
    <property type="entry name" value="ABC1_dom"/>
</dbReference>
<evidence type="ECO:0000256" key="1">
    <source>
        <dbReference type="ARBA" id="ARBA00009670"/>
    </source>
</evidence>
<dbReference type="InterPro" id="IPR051409">
    <property type="entry name" value="Atypical_kinase_ADCK"/>
</dbReference>
<dbReference type="CDD" id="cd13970">
    <property type="entry name" value="ABC1_ADCK3"/>
    <property type="match status" value="1"/>
</dbReference>
<evidence type="ECO:0000313" key="7">
    <source>
        <dbReference type="EMBL" id="RSH93705.1"/>
    </source>
</evidence>
<feature type="compositionally biased region" description="Polar residues" evidence="5">
    <location>
        <begin position="109"/>
        <end position="118"/>
    </location>
</feature>
<dbReference type="GO" id="GO:0005524">
    <property type="term" value="F:ATP binding"/>
    <property type="evidence" value="ECO:0007669"/>
    <property type="project" value="UniProtKB-KW"/>
</dbReference>
<evidence type="ECO:0000256" key="2">
    <source>
        <dbReference type="ARBA" id="ARBA00022679"/>
    </source>
</evidence>